<organism evidence="5 6">
    <name type="scientific">Austropuccinia psidii MF-1</name>
    <dbReference type="NCBI Taxonomy" id="1389203"/>
    <lineage>
        <taxon>Eukaryota</taxon>
        <taxon>Fungi</taxon>
        <taxon>Dikarya</taxon>
        <taxon>Basidiomycota</taxon>
        <taxon>Pucciniomycotina</taxon>
        <taxon>Pucciniomycetes</taxon>
        <taxon>Pucciniales</taxon>
        <taxon>Sphaerophragmiaceae</taxon>
        <taxon>Austropuccinia</taxon>
    </lineage>
</organism>
<keyword evidence="1" id="KW-0547">Nucleotide-binding</keyword>
<evidence type="ECO:0000256" key="1">
    <source>
        <dbReference type="ARBA" id="ARBA00022741"/>
    </source>
</evidence>
<evidence type="ECO:0000313" key="6">
    <source>
        <dbReference type="Proteomes" id="UP000765509"/>
    </source>
</evidence>
<dbReference type="OrthoDB" id="448448at2759"/>
<name>A0A9Q3GE44_9BASI</name>
<reference evidence="5" key="1">
    <citation type="submission" date="2021-03" db="EMBL/GenBank/DDBJ databases">
        <title>Draft genome sequence of rust myrtle Austropuccinia psidii MF-1, a brazilian biotype.</title>
        <authorList>
            <person name="Quecine M.C."/>
            <person name="Pachon D.M.R."/>
            <person name="Bonatelli M.L."/>
            <person name="Correr F.H."/>
            <person name="Franceschini L.M."/>
            <person name="Leite T.F."/>
            <person name="Margarido G.R.A."/>
            <person name="Almeida C.A."/>
            <person name="Ferrarezi J.A."/>
            <person name="Labate C.A."/>
        </authorList>
    </citation>
    <scope>NUCLEOTIDE SEQUENCE</scope>
    <source>
        <strain evidence="5">MF-1</strain>
    </source>
</reference>
<keyword evidence="2" id="KW-0378">Hydrolase</keyword>
<feature type="domain" description="SNF2 N-terminal" evidence="4">
    <location>
        <begin position="15"/>
        <end position="96"/>
    </location>
</feature>
<comment type="caution">
    <text evidence="5">The sequence shown here is derived from an EMBL/GenBank/DDBJ whole genome shotgun (WGS) entry which is preliminary data.</text>
</comment>
<evidence type="ECO:0000313" key="5">
    <source>
        <dbReference type="EMBL" id="MBW0462882.1"/>
    </source>
</evidence>
<evidence type="ECO:0000259" key="4">
    <source>
        <dbReference type="Pfam" id="PF00176"/>
    </source>
</evidence>
<protein>
    <recommendedName>
        <fullName evidence="4">SNF2 N-terminal domain-containing protein</fullName>
    </recommendedName>
</protein>
<keyword evidence="3" id="KW-0067">ATP-binding</keyword>
<accession>A0A9Q3GE44</accession>
<dbReference type="InterPro" id="IPR000330">
    <property type="entry name" value="SNF2_N"/>
</dbReference>
<dbReference type="GO" id="GO:0016787">
    <property type="term" value="F:hydrolase activity"/>
    <property type="evidence" value="ECO:0007669"/>
    <property type="project" value="UniProtKB-KW"/>
</dbReference>
<dbReference type="InterPro" id="IPR050628">
    <property type="entry name" value="SNF2_RAD54_helicase_TF"/>
</dbReference>
<dbReference type="InterPro" id="IPR038718">
    <property type="entry name" value="SNF2-like_sf"/>
</dbReference>
<dbReference type="PANTHER" id="PTHR45626">
    <property type="entry name" value="TRANSCRIPTION TERMINATION FACTOR 2-RELATED"/>
    <property type="match status" value="1"/>
</dbReference>
<evidence type="ECO:0000256" key="3">
    <source>
        <dbReference type="ARBA" id="ARBA00022840"/>
    </source>
</evidence>
<dbReference type="AlphaFoldDB" id="A0A9Q3GE44"/>
<dbReference type="GO" id="GO:0006281">
    <property type="term" value="P:DNA repair"/>
    <property type="evidence" value="ECO:0007669"/>
    <property type="project" value="TreeGrafter"/>
</dbReference>
<gene>
    <name evidence="5" type="ORF">O181_002597</name>
</gene>
<dbReference type="Proteomes" id="UP000765509">
    <property type="component" value="Unassembled WGS sequence"/>
</dbReference>
<dbReference type="EMBL" id="AVOT02000440">
    <property type="protein sequence ID" value="MBW0462882.1"/>
    <property type="molecule type" value="Genomic_DNA"/>
</dbReference>
<evidence type="ECO:0000256" key="2">
    <source>
        <dbReference type="ARBA" id="ARBA00022801"/>
    </source>
</evidence>
<dbReference type="Pfam" id="PF00176">
    <property type="entry name" value="SNF2-rel_dom"/>
    <property type="match status" value="1"/>
</dbReference>
<sequence length="104" mass="11105">MAPPQSMINTPLLPHQKTGLALLWDQEIPNGQSTCNLWPISCPGSNFKARHIITNKAVSSLESLSINTPLGGVLANDMGLVKTIQAIALIGTSKEQVITNPHLP</sequence>
<proteinExistence type="predicted"/>
<keyword evidence="6" id="KW-1185">Reference proteome</keyword>
<dbReference type="GO" id="GO:0005524">
    <property type="term" value="F:ATP binding"/>
    <property type="evidence" value="ECO:0007669"/>
    <property type="project" value="UniProtKB-KW"/>
</dbReference>
<dbReference type="GO" id="GO:0008094">
    <property type="term" value="F:ATP-dependent activity, acting on DNA"/>
    <property type="evidence" value="ECO:0007669"/>
    <property type="project" value="TreeGrafter"/>
</dbReference>
<dbReference type="GO" id="GO:0005634">
    <property type="term" value="C:nucleus"/>
    <property type="evidence" value="ECO:0007669"/>
    <property type="project" value="TreeGrafter"/>
</dbReference>
<dbReference type="Gene3D" id="3.40.50.10810">
    <property type="entry name" value="Tandem AAA-ATPase domain"/>
    <property type="match status" value="1"/>
</dbReference>